<dbReference type="RefSeq" id="WP_395118795.1">
    <property type="nucleotide sequence ID" value="NZ_CP170722.1"/>
</dbReference>
<evidence type="ECO:0000313" key="2">
    <source>
        <dbReference type="EMBL" id="XIA22088.1"/>
    </source>
</evidence>
<feature type="region of interest" description="Disordered" evidence="1">
    <location>
        <begin position="1"/>
        <end position="22"/>
    </location>
</feature>
<gene>
    <name evidence="2" type="ORF">ACFCQI_17560</name>
</gene>
<accession>A0AB74V549</accession>
<protein>
    <submittedName>
        <fullName evidence="2">Uncharacterized protein</fullName>
    </submittedName>
</protein>
<dbReference type="EMBL" id="CP170722">
    <property type="protein sequence ID" value="XIA22088.1"/>
    <property type="molecule type" value="Genomic_DNA"/>
</dbReference>
<evidence type="ECO:0000256" key="1">
    <source>
        <dbReference type="SAM" id="MobiDB-lite"/>
    </source>
</evidence>
<sequence length="65" mass="6822">MDAVKSAKPTIPNKKPLRAAKAPSQRAIVRAVASSTAIETGKSIRQVEESLLGKNPKLRGIALAS</sequence>
<organism evidence="2">
    <name type="scientific">Rhodanobacter sp. FW102-FHT14D06</name>
    <dbReference type="NCBI Taxonomy" id="3351461"/>
    <lineage>
        <taxon>Bacteria</taxon>
        <taxon>Pseudomonadati</taxon>
        <taxon>Pseudomonadota</taxon>
        <taxon>Gammaproteobacteria</taxon>
        <taxon>Lysobacterales</taxon>
        <taxon>Rhodanobacteraceae</taxon>
        <taxon>Rhodanobacter</taxon>
    </lineage>
</organism>
<name>A0AB74V549_9GAMM</name>
<reference evidence="2" key="1">
    <citation type="submission" date="2024-10" db="EMBL/GenBank/DDBJ databases">
        <authorList>
            <person name="Lesea H.P."/>
            <person name="Kuehl J.V."/>
            <person name="Chandonia J.-M."/>
        </authorList>
    </citation>
    <scope>NUCLEOTIDE SEQUENCE</scope>
    <source>
        <strain evidence="2">FW102-FHT14D06</strain>
    </source>
</reference>
<proteinExistence type="predicted"/>
<dbReference type="AlphaFoldDB" id="A0AB74V549"/>